<dbReference type="EMBL" id="JAAEJV010000048">
    <property type="protein sequence ID" value="MBF5059888.1"/>
    <property type="molecule type" value="Genomic_DNA"/>
</dbReference>
<dbReference type="Pfam" id="PF01128">
    <property type="entry name" value="IspD"/>
    <property type="match status" value="1"/>
</dbReference>
<dbReference type="Proteomes" id="UP001194714">
    <property type="component" value="Unassembled WGS sequence"/>
</dbReference>
<dbReference type="NCBIfam" id="NF001183">
    <property type="entry name" value="PRK00155.1-3"/>
    <property type="match status" value="1"/>
</dbReference>
<dbReference type="PRINTS" id="PR00081">
    <property type="entry name" value="GDHRDH"/>
</dbReference>
<dbReference type="EC" id="2.7.7.60" evidence="4"/>
<evidence type="ECO:0000256" key="1">
    <source>
        <dbReference type="ARBA" id="ARBA00022679"/>
    </source>
</evidence>
<dbReference type="CDD" id="cd05233">
    <property type="entry name" value="SDR_c"/>
    <property type="match status" value="1"/>
</dbReference>
<keyword evidence="1 4" id="KW-0808">Transferase</keyword>
<name>A0ABS0B0G8_9BACT</name>
<dbReference type="InterPro" id="IPR029044">
    <property type="entry name" value="Nucleotide-diphossugar_trans"/>
</dbReference>
<dbReference type="InterPro" id="IPR018294">
    <property type="entry name" value="ISPD_synthase_CS"/>
</dbReference>
<evidence type="ECO:0000256" key="3">
    <source>
        <dbReference type="RuleBase" id="RU000363"/>
    </source>
</evidence>
<organism evidence="4 5">
    <name type="scientific">Candidatus Neptunichlamydia vexilliferae</name>
    <dbReference type="NCBI Taxonomy" id="1651774"/>
    <lineage>
        <taxon>Bacteria</taxon>
        <taxon>Pseudomonadati</taxon>
        <taxon>Chlamydiota</taxon>
        <taxon>Chlamydiia</taxon>
        <taxon>Parachlamydiales</taxon>
        <taxon>Simkaniaceae</taxon>
        <taxon>Candidatus Neptunichlamydia</taxon>
    </lineage>
</organism>
<dbReference type="Pfam" id="PF00106">
    <property type="entry name" value="adh_short"/>
    <property type="match status" value="1"/>
</dbReference>
<accession>A0ABS0B0G8</accession>
<evidence type="ECO:0000256" key="2">
    <source>
        <dbReference type="ARBA" id="ARBA00022695"/>
    </source>
</evidence>
<dbReference type="PRINTS" id="PR00080">
    <property type="entry name" value="SDRFAMILY"/>
</dbReference>
<dbReference type="CDD" id="cd02516">
    <property type="entry name" value="CDP-ME_synthetase"/>
    <property type="match status" value="1"/>
</dbReference>
<reference evidence="4 5" key="1">
    <citation type="submission" date="2020-01" db="EMBL/GenBank/DDBJ databases">
        <title>Draft genome sequence of Cand. Neptunochlamydia vexilliferae K9.</title>
        <authorList>
            <person name="Schulz F."/>
            <person name="Koestlbacher S."/>
            <person name="Wascher F."/>
            <person name="Pizzetti I."/>
            <person name="Horn M."/>
        </authorList>
    </citation>
    <scope>NUCLEOTIDE SEQUENCE [LARGE SCALE GENOMIC DNA]</scope>
    <source>
        <strain evidence="4 5">K9</strain>
    </source>
</reference>
<protein>
    <submittedName>
        <fullName evidence="4">2-C-methyl-D-erythritol 4-phosphate cytidylyltransferase</fullName>
        <ecNumber evidence="4">2.7.7.60</ecNumber>
    </submittedName>
</protein>
<dbReference type="PROSITE" id="PS00061">
    <property type="entry name" value="ADH_SHORT"/>
    <property type="match status" value="1"/>
</dbReference>
<dbReference type="RefSeq" id="WP_194848201.1">
    <property type="nucleotide sequence ID" value="NZ_JAAEJV010000048.1"/>
</dbReference>
<dbReference type="Gene3D" id="3.40.50.720">
    <property type="entry name" value="NAD(P)-binding Rossmann-like Domain"/>
    <property type="match status" value="1"/>
</dbReference>
<dbReference type="GO" id="GO:0050518">
    <property type="term" value="F:2-C-methyl-D-erythritol 4-phosphate cytidylyltransferase activity"/>
    <property type="evidence" value="ECO:0007669"/>
    <property type="project" value="UniProtKB-EC"/>
</dbReference>
<proteinExistence type="inferred from homology"/>
<dbReference type="InterPro" id="IPR036291">
    <property type="entry name" value="NAD(P)-bd_dom_sf"/>
</dbReference>
<dbReference type="PROSITE" id="PS01295">
    <property type="entry name" value="ISPD"/>
    <property type="match status" value="1"/>
</dbReference>
<dbReference type="InterPro" id="IPR002347">
    <property type="entry name" value="SDR_fam"/>
</dbReference>
<comment type="similarity">
    <text evidence="3">Belongs to the short-chain dehydrogenases/reductases (SDR) family.</text>
</comment>
<dbReference type="PANTHER" id="PTHR32125">
    <property type="entry name" value="2-C-METHYL-D-ERYTHRITOL 4-PHOSPHATE CYTIDYLYLTRANSFERASE, CHLOROPLASTIC"/>
    <property type="match status" value="1"/>
</dbReference>
<dbReference type="InterPro" id="IPR034683">
    <property type="entry name" value="IspD/TarI"/>
</dbReference>
<dbReference type="SUPFAM" id="SSF53448">
    <property type="entry name" value="Nucleotide-diphospho-sugar transferases"/>
    <property type="match status" value="1"/>
</dbReference>
<keyword evidence="2 4" id="KW-0548">Nucleotidyltransferase</keyword>
<dbReference type="Gene3D" id="3.90.550.10">
    <property type="entry name" value="Spore Coat Polysaccharide Biosynthesis Protein SpsA, Chain A"/>
    <property type="match status" value="1"/>
</dbReference>
<dbReference type="SUPFAM" id="SSF51735">
    <property type="entry name" value="NAD(P)-binding Rossmann-fold domains"/>
    <property type="match status" value="1"/>
</dbReference>
<gene>
    <name evidence="4" type="ORF">NEPTK9_001410</name>
</gene>
<keyword evidence="5" id="KW-1185">Reference proteome</keyword>
<evidence type="ECO:0000313" key="4">
    <source>
        <dbReference type="EMBL" id="MBF5059888.1"/>
    </source>
</evidence>
<dbReference type="InterPro" id="IPR050088">
    <property type="entry name" value="IspD/TarI_cytidylyltransf_bact"/>
</dbReference>
<dbReference type="PANTHER" id="PTHR32125:SF8">
    <property type="entry name" value="RIBITOL-5-PHOSPHATE CYTIDYLYLTRANSFERASE"/>
    <property type="match status" value="1"/>
</dbReference>
<dbReference type="InterPro" id="IPR020904">
    <property type="entry name" value="Sc_DH/Rdtase_CS"/>
</dbReference>
<sequence>MIKAILLMSGTGERFGSAIPKQFLNLSGKKIYLHTLEAFLPFTEFQEIILVCRKEHLEEVRKEVTDPRVRVIEGGHTRQDSSYRGLIACGTETTHVVIHDAVRPFISHQIIQDNLDALKKHDAVDTCIPSADTIVHAKSFDTITDIPPRAEYLRGQTPQSFSYPLILEAHEKAPDQNASDDCRLVLNLSLPVHIVPGAESNIKITGELDLFLAEQLMRQKSSFPGKEAISLKGKTFAITGGTGGIGSALATLLKKEGATPLILSKSSPDYPVDLTNFEATQKLFQSLGPLDGLINCVGHLSIKPFHALSSQEIDHLIATNLHTLLYSCHAAQIKPSGHIINLSSSSFSRGRKSYTLYSSAKAAIVNFTQGLAEERPDLHINAIVPQRTATPMRTSNFPSEDPSTLLSPEEVSQEILLLLKQKATGSLFEVRKK</sequence>
<comment type="caution">
    <text evidence="4">The sequence shown here is derived from an EMBL/GenBank/DDBJ whole genome shotgun (WGS) entry which is preliminary data.</text>
</comment>
<evidence type="ECO:0000313" key="5">
    <source>
        <dbReference type="Proteomes" id="UP001194714"/>
    </source>
</evidence>